<evidence type="ECO:0000313" key="12">
    <source>
        <dbReference type="Proteomes" id="UP001187531"/>
    </source>
</evidence>
<protein>
    <recommendedName>
        <fullName evidence="3">Transmembrane protein 242</fullName>
    </recommendedName>
</protein>
<dbReference type="Pfam" id="PF07096">
    <property type="entry name" value="DUF1358"/>
    <property type="match status" value="1"/>
</dbReference>
<evidence type="ECO:0000256" key="6">
    <source>
        <dbReference type="ARBA" id="ARBA00022989"/>
    </source>
</evidence>
<dbReference type="PANTHER" id="PTHR13141:SF4">
    <property type="entry name" value="TRANSMEMBRANE PROTEIN 242"/>
    <property type="match status" value="1"/>
</dbReference>
<reference evidence="11" key="1">
    <citation type="submission" date="2023-07" db="EMBL/GenBank/DDBJ databases">
        <title>Chromosome-level genome assembly of Artemia franciscana.</title>
        <authorList>
            <person name="Jo E."/>
        </authorList>
    </citation>
    <scope>NUCLEOTIDE SEQUENCE</scope>
    <source>
        <tissue evidence="11">Whole body</tissue>
    </source>
</reference>
<proteinExistence type="inferred from homology"/>
<keyword evidence="8 10" id="KW-0472">Membrane</keyword>
<evidence type="ECO:0000256" key="3">
    <source>
        <dbReference type="ARBA" id="ARBA00013934"/>
    </source>
</evidence>
<dbReference type="Proteomes" id="UP001187531">
    <property type="component" value="Unassembled WGS sequence"/>
</dbReference>
<gene>
    <name evidence="11" type="ORF">QYM36_019372</name>
</gene>
<evidence type="ECO:0000313" key="11">
    <source>
        <dbReference type="EMBL" id="KAK2701983.1"/>
    </source>
</evidence>
<evidence type="ECO:0000256" key="5">
    <source>
        <dbReference type="ARBA" id="ARBA00022792"/>
    </source>
</evidence>
<dbReference type="PANTHER" id="PTHR13141">
    <property type="entry name" value="TRANSMEMBRANE PROTEIN 242"/>
    <property type="match status" value="1"/>
</dbReference>
<dbReference type="EMBL" id="JAVRJZ010001049">
    <property type="protein sequence ID" value="KAK2701982.1"/>
    <property type="molecule type" value="Genomic_DNA"/>
</dbReference>
<organism evidence="11 12">
    <name type="scientific">Artemia franciscana</name>
    <name type="common">Brine shrimp</name>
    <name type="synonym">Artemia sanfranciscana</name>
    <dbReference type="NCBI Taxonomy" id="6661"/>
    <lineage>
        <taxon>Eukaryota</taxon>
        <taxon>Metazoa</taxon>
        <taxon>Ecdysozoa</taxon>
        <taxon>Arthropoda</taxon>
        <taxon>Crustacea</taxon>
        <taxon>Branchiopoda</taxon>
        <taxon>Anostraca</taxon>
        <taxon>Artemiidae</taxon>
        <taxon>Artemia</taxon>
    </lineage>
</organism>
<evidence type="ECO:0000256" key="9">
    <source>
        <dbReference type="ARBA" id="ARBA00045905"/>
    </source>
</evidence>
<evidence type="ECO:0000256" key="2">
    <source>
        <dbReference type="ARBA" id="ARBA00007570"/>
    </source>
</evidence>
<dbReference type="GO" id="GO:0005743">
    <property type="term" value="C:mitochondrial inner membrane"/>
    <property type="evidence" value="ECO:0007669"/>
    <property type="project" value="UniProtKB-SubCell"/>
</dbReference>
<keyword evidence="4 10" id="KW-0812">Transmembrane</keyword>
<feature type="transmembrane region" description="Helical" evidence="10">
    <location>
        <begin position="26"/>
        <end position="46"/>
    </location>
</feature>
<comment type="caution">
    <text evidence="11">The sequence shown here is derived from an EMBL/GenBank/DDBJ whole genome shotgun (WGS) entry which is preliminary data.</text>
</comment>
<evidence type="ECO:0000256" key="7">
    <source>
        <dbReference type="ARBA" id="ARBA00023128"/>
    </source>
</evidence>
<comment type="function">
    <text evidence="9">Scaffold protein that participates in the c-ring assembly of mitochondrial ATP synthase (F(1)F(0) ATP synthase or complex V) by facilitating the membrane insertion and oligomer formation of the subunit c/ATP5MC3. Participates in the incorporation of the c-ring into vestigial complexes. Additionally influences the incorporation of subunits MT-ATP6, MT-ATP8, ATP5MJ, and ATP5MK in the ATP synthase.</text>
</comment>
<evidence type="ECO:0000256" key="10">
    <source>
        <dbReference type="SAM" id="Phobius"/>
    </source>
</evidence>
<keyword evidence="5" id="KW-0999">Mitochondrion inner membrane</keyword>
<dbReference type="InterPro" id="IPR009792">
    <property type="entry name" value="TMEM242"/>
</dbReference>
<feature type="transmembrane region" description="Helical" evidence="10">
    <location>
        <begin position="76"/>
        <end position="96"/>
    </location>
</feature>
<name>A0AA88KR01_ARTSF</name>
<keyword evidence="6 10" id="KW-1133">Transmembrane helix</keyword>
<keyword evidence="7" id="KW-0496">Mitochondrion</keyword>
<dbReference type="AlphaFoldDB" id="A0AA88KR01"/>
<comment type="subcellular location">
    <subcellularLocation>
        <location evidence="1">Mitochondrion inner membrane</location>
        <topology evidence="1">Multi-pass membrane protein</topology>
    </subcellularLocation>
</comment>
<evidence type="ECO:0000256" key="1">
    <source>
        <dbReference type="ARBA" id="ARBA00004448"/>
    </source>
</evidence>
<evidence type="ECO:0000256" key="8">
    <source>
        <dbReference type="ARBA" id="ARBA00023136"/>
    </source>
</evidence>
<evidence type="ECO:0000256" key="4">
    <source>
        <dbReference type="ARBA" id="ARBA00022692"/>
    </source>
</evidence>
<dbReference type="EMBL" id="JAVRJZ010001049">
    <property type="protein sequence ID" value="KAK2701983.1"/>
    <property type="molecule type" value="Genomic_DNA"/>
</dbReference>
<keyword evidence="12" id="KW-1185">Reference proteome</keyword>
<comment type="similarity">
    <text evidence="2">Belongs to the TMEM242 family.</text>
</comment>
<accession>A0AA88KR01</accession>
<sequence length="161" mass="17342">MGVSTKEINQTADSERDKKFKRKATVFLAGVGGASVLFGFGSALALSKKRDPEFFGKGLVPTHTLSETGASIALRALGWGSLLAVSGCSIIFYGIWKVVGASNISEFRSKVGSMLPSIPKNNPPHGRTEFSGLNDLLQYIIDEDNKKKQDKLREDTSSESS</sequence>